<feature type="region of interest" description="Disordered" evidence="8">
    <location>
        <begin position="1"/>
        <end position="34"/>
    </location>
</feature>
<dbReference type="OrthoDB" id="103454at2759"/>
<dbReference type="InterPro" id="IPR037624">
    <property type="entry name" value="Nup133-like"/>
</dbReference>
<dbReference type="InterPro" id="IPR007187">
    <property type="entry name" value="Nucleoporin_Nup133/Nup155_C"/>
</dbReference>
<protein>
    <recommendedName>
        <fullName evidence="13">Nucleoporin Nup133/Nup155-like C-terminal domain-containing protein</fullName>
    </recommendedName>
</protein>
<organism evidence="11 12">
    <name type="scientific">Wickerhamomyces anomalus (strain ATCC 58044 / CBS 1984 / NCYC 433 / NRRL Y-366-8)</name>
    <name type="common">Yeast</name>
    <name type="synonym">Hansenula anomala</name>
    <dbReference type="NCBI Taxonomy" id="683960"/>
    <lineage>
        <taxon>Eukaryota</taxon>
        <taxon>Fungi</taxon>
        <taxon>Dikarya</taxon>
        <taxon>Ascomycota</taxon>
        <taxon>Saccharomycotina</taxon>
        <taxon>Saccharomycetes</taxon>
        <taxon>Phaffomycetales</taxon>
        <taxon>Wickerhamomycetaceae</taxon>
        <taxon>Wickerhamomyces</taxon>
    </lineage>
</organism>
<dbReference type="SUPFAM" id="SSF117289">
    <property type="entry name" value="Nucleoporin domain"/>
    <property type="match status" value="1"/>
</dbReference>
<dbReference type="Pfam" id="PF08801">
    <property type="entry name" value="Nucleoporin_N"/>
    <property type="match status" value="1"/>
</dbReference>
<evidence type="ECO:0000256" key="6">
    <source>
        <dbReference type="ARBA" id="ARBA00023010"/>
    </source>
</evidence>
<dbReference type="Gene3D" id="1.25.40.700">
    <property type="match status" value="1"/>
</dbReference>
<evidence type="ECO:0000256" key="1">
    <source>
        <dbReference type="ARBA" id="ARBA00004259"/>
    </source>
</evidence>
<dbReference type="STRING" id="683960.A0A1E3PAK5"/>
<evidence type="ECO:0000256" key="4">
    <source>
        <dbReference type="ARBA" id="ARBA00022816"/>
    </source>
</evidence>
<dbReference type="Proteomes" id="UP000094112">
    <property type="component" value="Unassembled WGS sequence"/>
</dbReference>
<dbReference type="PANTHER" id="PTHR13405:SF11">
    <property type="entry name" value="NUCLEAR PORE COMPLEX PROTEIN NUP133"/>
    <property type="match status" value="1"/>
</dbReference>
<dbReference type="GO" id="GO:0000972">
    <property type="term" value="P:transcription-dependent tethering of RNA polymerase II gene DNA at nuclear periphery"/>
    <property type="evidence" value="ECO:0007669"/>
    <property type="project" value="TreeGrafter"/>
</dbReference>
<evidence type="ECO:0000256" key="5">
    <source>
        <dbReference type="ARBA" id="ARBA00022927"/>
    </source>
</evidence>
<dbReference type="PANTHER" id="PTHR13405">
    <property type="entry name" value="NUCLEAR PORE COMPLEX PROTEIN NUP133"/>
    <property type="match status" value="1"/>
</dbReference>
<evidence type="ECO:0000256" key="2">
    <source>
        <dbReference type="ARBA" id="ARBA00005569"/>
    </source>
</evidence>
<evidence type="ECO:0000259" key="10">
    <source>
        <dbReference type="Pfam" id="PF08801"/>
    </source>
</evidence>
<sequence length="1168" mass="131604">MAQKISFGARKVTSPDVSPRGSQIDFGKQSNSDDSRAQLQHQFTNAATELTRSSKYVVSKLAASPTALFGSNSFELQGSIDDRTGHGLLISDELIYTWNYNSPDSIPNTIQIPVVPSNNGFPPLVILVLPSAGSKEPGVVSVNSHTGHIRFYENVGEASSFGLLQHFKGIDHQISLYDRETIEIAENVEPAGVLLTTSTGRVILLSLRNSAGKPFISSSQIVHRQTGFFSTTLSPSRHIVSVKAGAILGQGERIITTVTRGGDFQVWSCARDGQSRQVFQKELLPTLVDHVGELYPSATRELEILDMCFLPNFENQDAFLVLSSFPNGPNETFYLLFTIRKEEDQLLIVSAYKLNTYTTPYSDKPKLYVPAPGTTGFIVFDNSVVLSELVSKLDHTSSLKKKWEDIITFRSNIRFIGSGAEDQTTNNGVISRLASLYLIAGQTGVLRVDHLNTLEGEIAEDSIVTGSFLKSHIEQAIFYGEDSENPIKFDLSDDINIDSKEVETDLLQVAEELLNSTSAYLPPRLSSLQAHLELRKAKLEKLLKYTAANFINVISDDVKFNLISALERISAASRFHQLISTNQANDTFIGIVNKSLSKLYGSSKSFDELFVNGLFHLNAVAVGVLEQISKGSKLEEVGSDVIIAIYFSVLEIEKEYRYDLFKLDNDKVGKDQPWYTTHSAQTHIDDVFVKYTTLCRGLAADDRTTKKLVTITEILFYQFQQKLTWLEAQTPKTRDIQDSINKDQSSYKSRSGVWTKSLILFGAKTEALAIAETYRDLKSLVEISDEDRENSEGEELERVLMRFDNYFHTFGYEFAETLYNYYISSGKFQVLLLAFQQYKEFLQRFFAENDHGKISWIRDILDGHYSKASQVLFGVTQKQDGLQSNRHLQLSVAKLGALAALENDPVHTNTTLLDDIQQQLDYVEVQDLAHFQISDFIRSDGDPAAQVDAIVQETFSQYHSKQNFPLLKNTFERALSRLLSNKSLSVNELIDTFTFLKPRENNRFNHFYALKLLHLSNLSVDQKELNERLIWRRAILSDDWDQILAATNKTDDYIKERAEETVLFTTLVKFFEDKLYTLNNGYQISLPDVQRLIGNFDDSALLTRFKFIGSHDLPKLKKELSAENERLQDFASSDSFDKWIKALIGTANERSGASKVINYNTLKIENNE</sequence>
<gene>
    <name evidence="11" type="ORF">WICANDRAFT_76504</name>
</gene>
<comment type="similarity">
    <text evidence="2">Belongs to the nucleoporin Nup133 family.</text>
</comment>
<reference evidence="11 12" key="1">
    <citation type="journal article" date="2016" name="Proc. Natl. Acad. Sci. U.S.A.">
        <title>Comparative genomics of biotechnologically important yeasts.</title>
        <authorList>
            <person name="Riley R."/>
            <person name="Haridas S."/>
            <person name="Wolfe K.H."/>
            <person name="Lopes M.R."/>
            <person name="Hittinger C.T."/>
            <person name="Goeker M."/>
            <person name="Salamov A.A."/>
            <person name="Wisecaver J.H."/>
            <person name="Long T.M."/>
            <person name="Calvey C.H."/>
            <person name="Aerts A.L."/>
            <person name="Barry K.W."/>
            <person name="Choi C."/>
            <person name="Clum A."/>
            <person name="Coughlan A.Y."/>
            <person name="Deshpande S."/>
            <person name="Douglass A.P."/>
            <person name="Hanson S.J."/>
            <person name="Klenk H.-P."/>
            <person name="LaButti K.M."/>
            <person name="Lapidus A."/>
            <person name="Lindquist E.A."/>
            <person name="Lipzen A.M."/>
            <person name="Meier-Kolthoff J.P."/>
            <person name="Ohm R.A."/>
            <person name="Otillar R.P."/>
            <person name="Pangilinan J.L."/>
            <person name="Peng Y."/>
            <person name="Rokas A."/>
            <person name="Rosa C.A."/>
            <person name="Scheuner C."/>
            <person name="Sibirny A.A."/>
            <person name="Slot J.C."/>
            <person name="Stielow J.B."/>
            <person name="Sun H."/>
            <person name="Kurtzman C.P."/>
            <person name="Blackwell M."/>
            <person name="Grigoriev I.V."/>
            <person name="Jeffries T.W."/>
        </authorList>
    </citation>
    <scope>NUCLEOTIDE SEQUENCE [LARGE SCALE GENOMIC DNA]</scope>
    <source>
        <strain evidence="12">ATCC 58044 / CBS 1984 / NCYC 433 / NRRL Y-366-8</strain>
    </source>
</reference>
<evidence type="ECO:0000256" key="8">
    <source>
        <dbReference type="SAM" id="MobiDB-lite"/>
    </source>
</evidence>
<evidence type="ECO:0000313" key="12">
    <source>
        <dbReference type="Proteomes" id="UP000094112"/>
    </source>
</evidence>
<evidence type="ECO:0000256" key="7">
    <source>
        <dbReference type="ARBA" id="ARBA00023242"/>
    </source>
</evidence>
<comment type="subcellular location">
    <subcellularLocation>
        <location evidence="1">Nucleus envelope</location>
    </subcellularLocation>
</comment>
<dbReference type="GO" id="GO:0031080">
    <property type="term" value="C:nuclear pore outer ring"/>
    <property type="evidence" value="ECO:0007669"/>
    <property type="project" value="TreeGrafter"/>
</dbReference>
<dbReference type="Gene3D" id="1.20.58.1380">
    <property type="match status" value="1"/>
</dbReference>
<dbReference type="AlphaFoldDB" id="A0A1E3PAK5"/>
<dbReference type="GO" id="GO:0006606">
    <property type="term" value="P:protein import into nucleus"/>
    <property type="evidence" value="ECO:0007669"/>
    <property type="project" value="TreeGrafter"/>
</dbReference>
<keyword evidence="6" id="KW-0811">Translocation</keyword>
<dbReference type="GO" id="GO:0016973">
    <property type="term" value="P:poly(A)+ mRNA export from nucleus"/>
    <property type="evidence" value="ECO:0007669"/>
    <property type="project" value="TreeGrafter"/>
</dbReference>
<evidence type="ECO:0000256" key="3">
    <source>
        <dbReference type="ARBA" id="ARBA00022448"/>
    </source>
</evidence>
<feature type="domain" description="Nucleoporin Nup133/Nup155-like N-terminal" evidence="10">
    <location>
        <begin position="51"/>
        <end position="447"/>
    </location>
</feature>
<dbReference type="Pfam" id="PF03177">
    <property type="entry name" value="Nucleoporin_C"/>
    <property type="match status" value="1"/>
</dbReference>
<keyword evidence="3" id="KW-0813">Transport</keyword>
<feature type="domain" description="Nucleoporin Nup133/Nup155-like C-terminal" evidence="9">
    <location>
        <begin position="785"/>
        <end position="1141"/>
    </location>
</feature>
<dbReference type="InterPro" id="IPR014908">
    <property type="entry name" value="Nucleoporin_Nup133/Nup155_N"/>
</dbReference>
<dbReference type="GeneID" id="30201643"/>
<proteinExistence type="inferred from homology"/>
<evidence type="ECO:0000259" key="9">
    <source>
        <dbReference type="Pfam" id="PF03177"/>
    </source>
</evidence>
<dbReference type="GO" id="GO:0017056">
    <property type="term" value="F:structural constituent of nuclear pore"/>
    <property type="evidence" value="ECO:0007669"/>
    <property type="project" value="InterPro"/>
</dbReference>
<evidence type="ECO:0000313" key="11">
    <source>
        <dbReference type="EMBL" id="ODQ62330.1"/>
    </source>
</evidence>
<dbReference type="InterPro" id="IPR015943">
    <property type="entry name" value="WD40/YVTN_repeat-like_dom_sf"/>
</dbReference>
<dbReference type="RefSeq" id="XP_019041537.1">
    <property type="nucleotide sequence ID" value="XM_019184397.1"/>
</dbReference>
<evidence type="ECO:0008006" key="13">
    <source>
        <dbReference type="Google" id="ProtNLM"/>
    </source>
</evidence>
<keyword evidence="4" id="KW-0509">mRNA transport</keyword>
<name>A0A1E3PAK5_WICAA</name>
<keyword evidence="5" id="KW-0653">Protein transport</keyword>
<keyword evidence="7" id="KW-0539">Nucleus</keyword>
<keyword evidence="12" id="KW-1185">Reference proteome</keyword>
<dbReference type="Gene3D" id="2.130.10.10">
    <property type="entry name" value="YVTN repeat-like/Quinoprotein amine dehydrogenase"/>
    <property type="match status" value="1"/>
</dbReference>
<dbReference type="EMBL" id="KV454208">
    <property type="protein sequence ID" value="ODQ62330.1"/>
    <property type="molecule type" value="Genomic_DNA"/>
</dbReference>
<accession>A0A1E3PAK5</accession>